<dbReference type="eggNOG" id="COG2918">
    <property type="taxonomic scope" value="Bacteria"/>
</dbReference>
<comment type="similarity">
    <text evidence="8">Belongs to the glutamate--cysteine ligase type 1 family.</text>
</comment>
<dbReference type="GO" id="GO:0046872">
    <property type="term" value="F:metal ion binding"/>
    <property type="evidence" value="ECO:0007669"/>
    <property type="project" value="TreeGrafter"/>
</dbReference>
<dbReference type="InterPro" id="IPR007370">
    <property type="entry name" value="Glu_cys_ligase"/>
</dbReference>
<evidence type="ECO:0000259" key="10">
    <source>
        <dbReference type="Pfam" id="PF04262"/>
    </source>
</evidence>
<keyword evidence="6" id="KW-0067">ATP-binding</keyword>
<evidence type="ECO:0000256" key="3">
    <source>
        <dbReference type="ARBA" id="ARBA00022598"/>
    </source>
</evidence>
<keyword evidence="5" id="KW-0547">Nucleotide-binding</keyword>
<dbReference type="PANTHER" id="PTHR38761:SF1">
    <property type="entry name" value="GLUTAMATE--CYSTEINE LIGASE"/>
    <property type="match status" value="1"/>
</dbReference>
<dbReference type="Proteomes" id="UP000051181">
    <property type="component" value="Unassembled WGS sequence"/>
</dbReference>
<dbReference type="EMBL" id="AZCN01000021">
    <property type="protein sequence ID" value="KRK17891.1"/>
    <property type="molecule type" value="Genomic_DNA"/>
</dbReference>
<name>A0A0R1FBQ8_9LACO</name>
<gene>
    <name evidence="11" type="ORF">FD22_GL000870</name>
</gene>
<feature type="domain" description="Glutamate--cysteine ligase" evidence="10">
    <location>
        <begin position="10"/>
        <end position="324"/>
    </location>
</feature>
<dbReference type="GO" id="GO:0006750">
    <property type="term" value="P:glutathione biosynthetic process"/>
    <property type="evidence" value="ECO:0007669"/>
    <property type="project" value="UniProtKB-UniPathway"/>
</dbReference>
<evidence type="ECO:0000256" key="4">
    <source>
        <dbReference type="ARBA" id="ARBA00022684"/>
    </source>
</evidence>
<reference evidence="11 12" key="1">
    <citation type="journal article" date="2015" name="Genome Announc.">
        <title>Expanding the biotechnology potential of lactobacilli through comparative genomics of 213 strains and associated genera.</title>
        <authorList>
            <person name="Sun Z."/>
            <person name="Harris H.M."/>
            <person name="McCann A."/>
            <person name="Guo C."/>
            <person name="Argimon S."/>
            <person name="Zhang W."/>
            <person name="Yang X."/>
            <person name="Jeffery I.B."/>
            <person name="Cooney J.C."/>
            <person name="Kagawa T.F."/>
            <person name="Liu W."/>
            <person name="Song Y."/>
            <person name="Salvetti E."/>
            <person name="Wrobel A."/>
            <person name="Rasinkangas P."/>
            <person name="Parkhill J."/>
            <person name="Rea M.C."/>
            <person name="O'Sullivan O."/>
            <person name="Ritari J."/>
            <person name="Douillard F.P."/>
            <person name="Paul Ross R."/>
            <person name="Yang R."/>
            <person name="Briner A.E."/>
            <person name="Felis G.E."/>
            <person name="de Vos W.M."/>
            <person name="Barrangou R."/>
            <person name="Klaenhammer T.R."/>
            <person name="Caufield P.W."/>
            <person name="Cui Y."/>
            <person name="Zhang H."/>
            <person name="O'Toole P.W."/>
        </authorList>
    </citation>
    <scope>NUCLEOTIDE SEQUENCE [LARGE SCALE GENOMIC DNA]</scope>
    <source>
        <strain evidence="11 12">DSM 20001</strain>
    </source>
</reference>
<dbReference type="GO" id="GO:0004357">
    <property type="term" value="F:glutamate-cysteine ligase activity"/>
    <property type="evidence" value="ECO:0007669"/>
    <property type="project" value="UniProtKB-EC"/>
</dbReference>
<proteinExistence type="inferred from homology"/>
<evidence type="ECO:0000256" key="7">
    <source>
        <dbReference type="ARBA" id="ARBA00048819"/>
    </source>
</evidence>
<dbReference type="GO" id="GO:0005524">
    <property type="term" value="F:ATP binding"/>
    <property type="evidence" value="ECO:0007669"/>
    <property type="project" value="UniProtKB-KW"/>
</dbReference>
<comment type="pathway">
    <text evidence="1 9">Sulfur metabolism; glutathione biosynthesis; glutathione from L-cysteine and L-glutamate: step 1/2.</text>
</comment>
<comment type="caution">
    <text evidence="11">The sequence shown here is derived from an EMBL/GenBank/DDBJ whole genome shotgun (WGS) entry which is preliminary data.</text>
</comment>
<dbReference type="InterPro" id="IPR006334">
    <property type="entry name" value="Glut_cys_ligase"/>
</dbReference>
<protein>
    <recommendedName>
        <fullName evidence="2 9">Glutamate--cysteine ligase</fullName>
        <ecNumber evidence="2 9">6.3.2.2</ecNumber>
    </recommendedName>
</protein>
<dbReference type="PATRIC" id="fig|913848.6.peg.900"/>
<evidence type="ECO:0000313" key="12">
    <source>
        <dbReference type="Proteomes" id="UP000051181"/>
    </source>
</evidence>
<keyword evidence="3 8" id="KW-0436">Ligase</keyword>
<dbReference type="PANTHER" id="PTHR38761">
    <property type="entry name" value="GLUTAMATE--CYSTEINE LIGASE"/>
    <property type="match status" value="1"/>
</dbReference>
<dbReference type="InterPro" id="IPR014746">
    <property type="entry name" value="Gln_synth/guanido_kin_cat_dom"/>
</dbReference>
<evidence type="ECO:0000256" key="9">
    <source>
        <dbReference type="RuleBase" id="RU004391"/>
    </source>
</evidence>
<evidence type="ECO:0000256" key="6">
    <source>
        <dbReference type="ARBA" id="ARBA00022840"/>
    </source>
</evidence>
<dbReference type="Gene3D" id="3.30.590.20">
    <property type="match status" value="1"/>
</dbReference>
<dbReference type="SUPFAM" id="SSF55931">
    <property type="entry name" value="Glutamine synthetase/guanido kinase"/>
    <property type="match status" value="1"/>
</dbReference>
<accession>A0A0R1FBQ8</accession>
<dbReference type="EC" id="6.3.2.2" evidence="2 9"/>
<dbReference type="UniPathway" id="UPA00142">
    <property type="reaction ID" value="UER00209"/>
</dbReference>
<evidence type="ECO:0000256" key="2">
    <source>
        <dbReference type="ARBA" id="ARBA00012220"/>
    </source>
</evidence>
<sequence>MVIVVRNLIVNPQQIALLQQSRLGVEVEEHRINNSGHLSQAPHPTDLGSRRFHPYFQSDFAESQAEIITDPHTSMTILSQQLATLQAIFTHALQPNELIWPLSLPPEVSPADLTFIANNFERPAYQDYRDYLLEKYGIQHAIATGSHVSFSLPTALLAGQSVAARNQLYFHIVQNFMLARWILTYLFGATPQAAPNYFSTLPTALAQPVRSIRNSEYGFTNTTSENVRYTSLASYLHDIDAAIATGQLYSQHEFYGPVRLKKQSKLNDLLTEGIDYLEFRVFDLDPFSADAISQTTLRFFKVFISYLAVRPLPDDLAAALAHAQQRNRQVALEAPERPSAFTNELQAWLQQLTDFSHSWPTDYRQAVTIIAQRASQPELTPSARIMYAASQQSLTAFALAQATLHRQQQQQQIPPEAAPLNADQQQLLIAAYQLGLRVKHRNTTIQLCGQHSAVELTEIQLNGTKATTKLQQLFPELL</sequence>
<dbReference type="Pfam" id="PF04262">
    <property type="entry name" value="Glu_cys_ligase"/>
    <property type="match status" value="1"/>
</dbReference>
<organism evidence="11 12">
    <name type="scientific">Loigolactobacillus coryniformis subsp. coryniformis KCTC 3167 = DSM 20001</name>
    <dbReference type="NCBI Taxonomy" id="913848"/>
    <lineage>
        <taxon>Bacteria</taxon>
        <taxon>Bacillati</taxon>
        <taxon>Bacillota</taxon>
        <taxon>Bacilli</taxon>
        <taxon>Lactobacillales</taxon>
        <taxon>Lactobacillaceae</taxon>
        <taxon>Loigolactobacillus</taxon>
    </lineage>
</organism>
<evidence type="ECO:0000256" key="1">
    <source>
        <dbReference type="ARBA" id="ARBA00005006"/>
    </source>
</evidence>
<dbReference type="GO" id="GO:0005829">
    <property type="term" value="C:cytosol"/>
    <property type="evidence" value="ECO:0007669"/>
    <property type="project" value="TreeGrafter"/>
</dbReference>
<comment type="catalytic activity">
    <reaction evidence="7 9">
        <text>L-cysteine + L-glutamate + ATP = gamma-L-glutamyl-L-cysteine + ADP + phosphate + H(+)</text>
        <dbReference type="Rhea" id="RHEA:13285"/>
        <dbReference type="ChEBI" id="CHEBI:15378"/>
        <dbReference type="ChEBI" id="CHEBI:29985"/>
        <dbReference type="ChEBI" id="CHEBI:30616"/>
        <dbReference type="ChEBI" id="CHEBI:35235"/>
        <dbReference type="ChEBI" id="CHEBI:43474"/>
        <dbReference type="ChEBI" id="CHEBI:58173"/>
        <dbReference type="ChEBI" id="CHEBI:456216"/>
        <dbReference type="EC" id="6.3.2.2"/>
    </reaction>
</comment>
<keyword evidence="4 8" id="KW-0317">Glutathione biosynthesis</keyword>
<evidence type="ECO:0000313" key="11">
    <source>
        <dbReference type="EMBL" id="KRK17891.1"/>
    </source>
</evidence>
<dbReference type="AlphaFoldDB" id="A0A0R1FBQ8"/>
<evidence type="ECO:0000256" key="8">
    <source>
        <dbReference type="RuleBase" id="RU003544"/>
    </source>
</evidence>
<evidence type="ECO:0000256" key="5">
    <source>
        <dbReference type="ARBA" id="ARBA00022741"/>
    </source>
</evidence>